<evidence type="ECO:0000259" key="3">
    <source>
        <dbReference type="PROSITE" id="PS50106"/>
    </source>
</evidence>
<dbReference type="SUPFAM" id="SSF50156">
    <property type="entry name" value="PDZ domain-like"/>
    <property type="match status" value="1"/>
</dbReference>
<gene>
    <name evidence="5" type="ORF">ATL40_0697</name>
</gene>
<keyword evidence="1" id="KW-0720">Serine protease</keyword>
<dbReference type="GO" id="GO:0004252">
    <property type="term" value="F:serine-type endopeptidase activity"/>
    <property type="evidence" value="ECO:0007669"/>
    <property type="project" value="UniProtKB-UniRule"/>
</dbReference>
<feature type="active site" evidence="1">
    <location>
        <position position="315"/>
    </location>
</feature>
<keyword evidence="6" id="KW-1185">Reference proteome</keyword>
<feature type="domain" description="PDZ" evidence="3">
    <location>
        <begin position="139"/>
        <end position="226"/>
    </location>
</feature>
<dbReference type="PROSITE" id="PS51786">
    <property type="entry name" value="LON_PROTEOLYTIC"/>
    <property type="match status" value="1"/>
</dbReference>
<dbReference type="GO" id="GO:0006508">
    <property type="term" value="P:proteolysis"/>
    <property type="evidence" value="ECO:0007669"/>
    <property type="project" value="UniProtKB-KW"/>
</dbReference>
<dbReference type="PANTHER" id="PTHR10046">
    <property type="entry name" value="ATP DEPENDENT LON PROTEASE FAMILY MEMBER"/>
    <property type="match status" value="1"/>
</dbReference>
<dbReference type="InterPro" id="IPR008269">
    <property type="entry name" value="Lon_proteolytic"/>
</dbReference>
<feature type="domain" description="Lon proteolytic" evidence="4">
    <location>
        <begin position="264"/>
        <end position="363"/>
    </location>
</feature>
<keyword evidence="2" id="KW-1133">Transmembrane helix</keyword>
<dbReference type="RefSeq" id="WP_098468315.1">
    <property type="nucleotide sequence ID" value="NZ_PDJD01000001.1"/>
</dbReference>
<comment type="similarity">
    <text evidence="1">Belongs to the peptidase S16 family.</text>
</comment>
<accession>A0A2A9CYC5</accession>
<dbReference type="GO" id="GO:0004176">
    <property type="term" value="F:ATP-dependent peptidase activity"/>
    <property type="evidence" value="ECO:0007669"/>
    <property type="project" value="UniProtKB-UniRule"/>
</dbReference>
<keyword evidence="2" id="KW-0812">Transmembrane</keyword>
<dbReference type="GO" id="GO:0030163">
    <property type="term" value="P:protein catabolic process"/>
    <property type="evidence" value="ECO:0007669"/>
    <property type="project" value="InterPro"/>
</dbReference>
<comment type="catalytic activity">
    <reaction evidence="1">
        <text>Hydrolysis of proteins in presence of ATP.</text>
        <dbReference type="EC" id="3.4.21.53"/>
    </reaction>
</comment>
<dbReference type="EC" id="3.4.21.53" evidence="1"/>
<dbReference type="PROSITE" id="PS50106">
    <property type="entry name" value="PDZ"/>
    <property type="match status" value="1"/>
</dbReference>
<dbReference type="Gene3D" id="2.30.42.10">
    <property type="match status" value="1"/>
</dbReference>
<dbReference type="AlphaFoldDB" id="A0A2A9CYC5"/>
<dbReference type="InterPro" id="IPR027065">
    <property type="entry name" value="Lon_Prtase"/>
</dbReference>
<reference evidence="5 6" key="1">
    <citation type="submission" date="2017-10" db="EMBL/GenBank/DDBJ databases">
        <title>Sequencing the genomes of 1000 actinobacteria strains.</title>
        <authorList>
            <person name="Klenk H.-P."/>
        </authorList>
    </citation>
    <scope>NUCLEOTIDE SEQUENCE [LARGE SCALE GENOMIC DNA]</scope>
    <source>
        <strain evidence="5 6">DSM 21801</strain>
    </source>
</reference>
<evidence type="ECO:0000256" key="1">
    <source>
        <dbReference type="PROSITE-ProRule" id="PRU01122"/>
    </source>
</evidence>
<dbReference type="SUPFAM" id="SSF54211">
    <property type="entry name" value="Ribosomal protein S5 domain 2-like"/>
    <property type="match status" value="1"/>
</dbReference>
<sequence>MTQPPSDREQTAVHYDPLPLPRRSAGVSVRVLAIAVALCALLTLALIIPVPYVVRTPGPTVDTLGESGETTLITVPADQEFDSEGELRLTTVSAYGGPGYPVGAVRVLQSLFDDTSSVLPREALFPDDQSAEETAEASQVQMSTSQENATVAALEELGYEVPATLTVAGVVEGTGAVDVLSEGDLLLGVGSSEDEVTEVNGMRELSEALAVIPAGTEASVLIERDGEDQVVALVTGDDGEGGSVLGVLVAPEVTPPVQVDIALENIGGPSAGMMFALGIMERLTEGDATGGEVIAGTGTMSMSGEVGAIGGIQQKLAGARRDGATAFLAPADNCDEVVGHEPEGLTVVAVSTLGEAWDAVTAIGAGESADLPTCEDVLAQAD</sequence>
<protein>
    <recommendedName>
        <fullName evidence="1">endopeptidase La</fullName>
        <ecNumber evidence="1">3.4.21.53</ecNumber>
    </recommendedName>
</protein>
<organism evidence="5 6">
    <name type="scientific">Serinibacter salmoneus</name>
    <dbReference type="NCBI Taxonomy" id="556530"/>
    <lineage>
        <taxon>Bacteria</taxon>
        <taxon>Bacillati</taxon>
        <taxon>Actinomycetota</taxon>
        <taxon>Actinomycetes</taxon>
        <taxon>Micrococcales</taxon>
        <taxon>Beutenbergiaceae</taxon>
        <taxon>Serinibacter</taxon>
    </lineage>
</organism>
<keyword evidence="2" id="KW-0472">Membrane</keyword>
<feature type="active site" evidence="1">
    <location>
        <position position="270"/>
    </location>
</feature>
<dbReference type="InterPro" id="IPR001478">
    <property type="entry name" value="PDZ"/>
</dbReference>
<keyword evidence="1" id="KW-0378">Hydrolase</keyword>
<dbReference type="Proteomes" id="UP000224915">
    <property type="component" value="Unassembled WGS sequence"/>
</dbReference>
<dbReference type="OrthoDB" id="2356897at2"/>
<dbReference type="EMBL" id="PDJD01000001">
    <property type="protein sequence ID" value="PFG19141.1"/>
    <property type="molecule type" value="Genomic_DNA"/>
</dbReference>
<dbReference type="GO" id="GO:0005524">
    <property type="term" value="F:ATP binding"/>
    <property type="evidence" value="ECO:0007669"/>
    <property type="project" value="InterPro"/>
</dbReference>
<dbReference type="Pfam" id="PF05362">
    <property type="entry name" value="Lon_C"/>
    <property type="match status" value="1"/>
</dbReference>
<feature type="transmembrane region" description="Helical" evidence="2">
    <location>
        <begin position="31"/>
        <end position="54"/>
    </location>
</feature>
<evidence type="ECO:0000313" key="5">
    <source>
        <dbReference type="EMBL" id="PFG19141.1"/>
    </source>
</evidence>
<evidence type="ECO:0000256" key="2">
    <source>
        <dbReference type="SAM" id="Phobius"/>
    </source>
</evidence>
<dbReference type="InterPro" id="IPR036034">
    <property type="entry name" value="PDZ_sf"/>
</dbReference>
<dbReference type="Gene3D" id="3.30.230.10">
    <property type="match status" value="1"/>
</dbReference>
<keyword evidence="1" id="KW-0645">Protease</keyword>
<dbReference type="InterPro" id="IPR014721">
    <property type="entry name" value="Ribsml_uS5_D2-typ_fold_subgr"/>
</dbReference>
<comment type="caution">
    <text evidence="5">The sequence shown here is derived from an EMBL/GenBank/DDBJ whole genome shotgun (WGS) entry which is preliminary data.</text>
</comment>
<name>A0A2A9CYC5_9MICO</name>
<evidence type="ECO:0000313" key="6">
    <source>
        <dbReference type="Proteomes" id="UP000224915"/>
    </source>
</evidence>
<dbReference type="InterPro" id="IPR020568">
    <property type="entry name" value="Ribosomal_Su5_D2-typ_SF"/>
</dbReference>
<proteinExistence type="inferred from homology"/>
<evidence type="ECO:0000259" key="4">
    <source>
        <dbReference type="PROSITE" id="PS51786"/>
    </source>
</evidence>